<dbReference type="PANTHER" id="PTHR30093:SF2">
    <property type="entry name" value="TYPE II SECRETION SYSTEM PROTEIN H"/>
    <property type="match status" value="1"/>
</dbReference>
<dbReference type="SUPFAM" id="SSF54523">
    <property type="entry name" value="Pili subunits"/>
    <property type="match status" value="1"/>
</dbReference>
<gene>
    <name evidence="3" type="ORF">TsocGM_22500</name>
</gene>
<evidence type="ECO:0000259" key="2">
    <source>
        <dbReference type="Pfam" id="PF07596"/>
    </source>
</evidence>
<dbReference type="InterPro" id="IPR027558">
    <property type="entry name" value="Pre_pil_HX9DG_C"/>
</dbReference>
<keyword evidence="4" id="KW-1185">Reference proteome</keyword>
<dbReference type="EMBL" id="RYZH01000062">
    <property type="protein sequence ID" value="RUL83322.1"/>
    <property type="molecule type" value="Genomic_DNA"/>
</dbReference>
<evidence type="ECO:0000256" key="1">
    <source>
        <dbReference type="SAM" id="Phobius"/>
    </source>
</evidence>
<name>A0A432ME00_9BACT</name>
<dbReference type="Gene3D" id="3.30.700.10">
    <property type="entry name" value="Glycoprotein, Type 4 Pilin"/>
    <property type="match status" value="1"/>
</dbReference>
<dbReference type="RefSeq" id="WP_126727708.1">
    <property type="nucleotide sequence ID" value="NZ_RYZH01000062.1"/>
</dbReference>
<dbReference type="InterPro" id="IPR012902">
    <property type="entry name" value="N_methyl_site"/>
</dbReference>
<keyword evidence="1" id="KW-0472">Membrane</keyword>
<reference evidence="3 4" key="1">
    <citation type="submission" date="2018-12" db="EMBL/GenBank/DDBJ databases">
        <authorList>
            <person name="Toschakov S.V."/>
        </authorList>
    </citation>
    <scope>NUCLEOTIDE SEQUENCE [LARGE SCALE GENOMIC DNA]</scope>
    <source>
        <strain evidence="3 4">GM2012</strain>
    </source>
</reference>
<dbReference type="OrthoDB" id="276576at2"/>
<feature type="domain" description="DUF1559" evidence="2">
    <location>
        <begin position="35"/>
        <end position="347"/>
    </location>
</feature>
<evidence type="ECO:0000313" key="3">
    <source>
        <dbReference type="EMBL" id="RUL83322.1"/>
    </source>
</evidence>
<comment type="caution">
    <text evidence="3">The sequence shown here is derived from an EMBL/GenBank/DDBJ whole genome shotgun (WGS) entry which is preliminary data.</text>
</comment>
<proteinExistence type="predicted"/>
<keyword evidence="1" id="KW-0812">Transmembrane</keyword>
<dbReference type="AlphaFoldDB" id="A0A432ME00"/>
<dbReference type="PANTHER" id="PTHR30093">
    <property type="entry name" value="GENERAL SECRETION PATHWAY PROTEIN G"/>
    <property type="match status" value="1"/>
</dbReference>
<dbReference type="InterPro" id="IPR011453">
    <property type="entry name" value="DUF1559"/>
</dbReference>
<keyword evidence="1" id="KW-1133">Transmembrane helix</keyword>
<accession>A0A432ME00</accession>
<dbReference type="NCBIfam" id="TIGR02532">
    <property type="entry name" value="IV_pilin_GFxxxE"/>
    <property type="match status" value="1"/>
</dbReference>
<reference evidence="3 4" key="2">
    <citation type="submission" date="2019-01" db="EMBL/GenBank/DDBJ databases">
        <title>Tautonia sociabilis, a novel thermotolerant planctomycete of Isosphaeraceae family, isolated from a 4000 m deep subterranean habitat.</title>
        <authorList>
            <person name="Kovaleva O.L."/>
            <person name="Elcheninov A.G."/>
            <person name="Van Heerden E."/>
            <person name="Toshchakov S.V."/>
            <person name="Novikov A."/>
            <person name="Bonch-Osmolovskaya E.A."/>
            <person name="Kublanov I.V."/>
        </authorList>
    </citation>
    <scope>NUCLEOTIDE SEQUENCE [LARGE SCALE GENOMIC DNA]</scope>
    <source>
        <strain evidence="3 4">GM2012</strain>
    </source>
</reference>
<organism evidence="3 4">
    <name type="scientific">Tautonia sociabilis</name>
    <dbReference type="NCBI Taxonomy" id="2080755"/>
    <lineage>
        <taxon>Bacteria</taxon>
        <taxon>Pseudomonadati</taxon>
        <taxon>Planctomycetota</taxon>
        <taxon>Planctomycetia</taxon>
        <taxon>Isosphaerales</taxon>
        <taxon>Isosphaeraceae</taxon>
        <taxon>Tautonia</taxon>
    </lineage>
</organism>
<dbReference type="Proteomes" id="UP000280296">
    <property type="component" value="Unassembled WGS sequence"/>
</dbReference>
<feature type="transmembrane region" description="Helical" evidence="1">
    <location>
        <begin position="12"/>
        <end position="34"/>
    </location>
</feature>
<dbReference type="NCBIfam" id="TIGR04294">
    <property type="entry name" value="pre_pil_HX9DG"/>
    <property type="match status" value="1"/>
</dbReference>
<protein>
    <submittedName>
        <fullName evidence="3">DUF1559 domain-containing protein</fullName>
    </submittedName>
</protein>
<dbReference type="Pfam" id="PF07596">
    <property type="entry name" value="SBP_bac_10"/>
    <property type="match status" value="1"/>
</dbReference>
<dbReference type="InterPro" id="IPR045584">
    <property type="entry name" value="Pilin-like"/>
</dbReference>
<evidence type="ECO:0000313" key="4">
    <source>
        <dbReference type="Proteomes" id="UP000280296"/>
    </source>
</evidence>
<dbReference type="PROSITE" id="PS00409">
    <property type="entry name" value="PROKAR_NTER_METHYL"/>
    <property type="match status" value="1"/>
</dbReference>
<sequence>MNVRHRPRTGFTLIELLVVIAIIGVLIALLLPAVQSAREAARRAQCTNNLKQIGIAMHNYHDQFGAFPTGGITGFAQGNVWAGNANLLCWRALVLPQMEGTNTYNAINLNINTLGGGPDPGAMWTAWVTVNNTWLCPSDGENDNGLRPWGGVAGATGQWPAGNPPIAPGTNSPDPRVPVSNYALSFGDNYAGGILNGGLPWETPPSVTTLPPGQPRIGWHGFWGTKNSGGRMRGFSDYRELQTCNIASVRDGTSNTLMVGEVLPYRAADSNFWHFNGSSAGTTVPLGWNSNTFPATDPTCDRQWQNATAPLGCRYSAAAKGFVSEHPGGANFLFADGSVKFVKNNINIVTYCALGSRNGGEVVSADQY</sequence>
<dbReference type="Pfam" id="PF07963">
    <property type="entry name" value="N_methyl"/>
    <property type="match status" value="1"/>
</dbReference>